<keyword evidence="1" id="KW-0732">Signal</keyword>
<dbReference type="InterPro" id="IPR044993">
    <property type="entry name" value="BXL"/>
</dbReference>
<evidence type="ECO:0000256" key="2">
    <source>
        <dbReference type="ARBA" id="ARBA00022801"/>
    </source>
</evidence>
<feature type="domain" description="Glycoside hydrolase family 3 C-terminal" evidence="6">
    <location>
        <begin position="196"/>
        <end position="329"/>
    </location>
</feature>
<evidence type="ECO:0000256" key="3">
    <source>
        <dbReference type="ARBA" id="ARBA00023295"/>
    </source>
</evidence>
<keyword evidence="4" id="KW-1133">Transmembrane helix</keyword>
<organism evidence="7">
    <name type="scientific">Populus alba</name>
    <name type="common">White poplar</name>
    <dbReference type="NCBI Taxonomy" id="43335"/>
    <lineage>
        <taxon>Eukaryota</taxon>
        <taxon>Viridiplantae</taxon>
        <taxon>Streptophyta</taxon>
        <taxon>Embryophyta</taxon>
        <taxon>Tracheophyta</taxon>
        <taxon>Spermatophyta</taxon>
        <taxon>Magnoliopsida</taxon>
        <taxon>eudicotyledons</taxon>
        <taxon>Gunneridae</taxon>
        <taxon>Pentapetalae</taxon>
        <taxon>rosids</taxon>
        <taxon>fabids</taxon>
        <taxon>Malpighiales</taxon>
        <taxon>Salicaceae</taxon>
        <taxon>Saliceae</taxon>
        <taxon>Populus</taxon>
    </lineage>
</organism>
<dbReference type="InterPro" id="IPR002772">
    <property type="entry name" value="Glyco_hydro_3_C"/>
</dbReference>
<dbReference type="GO" id="GO:0045493">
    <property type="term" value="P:xylan catabolic process"/>
    <property type="evidence" value="ECO:0007669"/>
    <property type="project" value="InterPro"/>
</dbReference>
<keyword evidence="2" id="KW-0378">Hydrolase</keyword>
<reference evidence="7" key="1">
    <citation type="submission" date="2018-10" db="EMBL/GenBank/DDBJ databases">
        <title>Population genomic analysis revealed the cold adaptation of white poplar.</title>
        <authorList>
            <person name="Liu Y.-J."/>
        </authorList>
    </citation>
    <scope>NUCLEOTIDE SEQUENCE [LARGE SCALE GENOMIC DNA]</scope>
    <source>
        <strain evidence="7">PAL-ZL1</strain>
    </source>
</reference>
<dbReference type="PANTHER" id="PTHR42721:SF11">
    <property type="entry name" value="BETA-D-XYLOSIDASE 5-RELATED"/>
    <property type="match status" value="1"/>
</dbReference>
<dbReference type="Pfam" id="PF00933">
    <property type="entry name" value="Glyco_hydro_3"/>
    <property type="match status" value="1"/>
</dbReference>
<dbReference type="GO" id="GO:0009044">
    <property type="term" value="F:xylan 1,4-beta-xylosidase activity"/>
    <property type="evidence" value="ECO:0007669"/>
    <property type="project" value="InterPro"/>
</dbReference>
<dbReference type="AlphaFoldDB" id="A0A4V6A9E2"/>
<dbReference type="Pfam" id="PF01915">
    <property type="entry name" value="Glyco_hydro_3_C"/>
    <property type="match status" value="1"/>
</dbReference>
<dbReference type="SUPFAM" id="SSF52279">
    <property type="entry name" value="Beta-D-glucan exohydrolase, C-terminal domain"/>
    <property type="match status" value="1"/>
</dbReference>
<comment type="caution">
    <text evidence="7">The sequence shown here is derived from an EMBL/GenBank/DDBJ whole genome shotgun (WGS) entry which is preliminary data.</text>
</comment>
<keyword evidence="3" id="KW-0326">Glycosidase</keyword>
<proteinExistence type="predicted"/>
<dbReference type="EMBL" id="RCHU01000364">
    <property type="protein sequence ID" value="TKS06046.1"/>
    <property type="molecule type" value="Genomic_DNA"/>
</dbReference>
<dbReference type="PANTHER" id="PTHR42721">
    <property type="entry name" value="SUGAR HYDROLASE-RELATED"/>
    <property type="match status" value="1"/>
</dbReference>
<feature type="domain" description="Glycoside hydrolase family 3 N-terminal" evidence="5">
    <location>
        <begin position="94"/>
        <end position="175"/>
    </location>
</feature>
<protein>
    <recommendedName>
        <fullName evidence="8">Glycoside hydrolase family 3 C-terminal domain-containing protein</fullName>
    </recommendedName>
</protein>
<dbReference type="InterPro" id="IPR036881">
    <property type="entry name" value="Glyco_hydro_3_C_sf"/>
</dbReference>
<dbReference type="Gene3D" id="3.20.20.300">
    <property type="entry name" value="Glycoside hydrolase, family 3, N-terminal domain"/>
    <property type="match status" value="1"/>
</dbReference>
<accession>A0A4V6A9E2</accession>
<dbReference type="STRING" id="43335.A0A4V6A9E2"/>
<dbReference type="InterPro" id="IPR036962">
    <property type="entry name" value="Glyco_hydro_3_N_sf"/>
</dbReference>
<evidence type="ECO:0000259" key="5">
    <source>
        <dbReference type="Pfam" id="PF00933"/>
    </source>
</evidence>
<evidence type="ECO:0000256" key="1">
    <source>
        <dbReference type="ARBA" id="ARBA00022729"/>
    </source>
</evidence>
<dbReference type="SUPFAM" id="SSF51445">
    <property type="entry name" value="(Trans)glycosidases"/>
    <property type="match status" value="1"/>
</dbReference>
<evidence type="ECO:0008006" key="8">
    <source>
        <dbReference type="Google" id="ProtNLM"/>
    </source>
</evidence>
<dbReference type="InterPro" id="IPR017853">
    <property type="entry name" value="GH"/>
</dbReference>
<dbReference type="Gene3D" id="3.40.50.1700">
    <property type="entry name" value="Glycoside hydrolase family 3 C-terminal domain"/>
    <property type="match status" value="2"/>
</dbReference>
<dbReference type="GO" id="GO:0046556">
    <property type="term" value="F:alpha-L-arabinofuranosidase activity"/>
    <property type="evidence" value="ECO:0007669"/>
    <property type="project" value="TreeGrafter"/>
</dbReference>
<gene>
    <name evidence="7" type="ORF">D5086_0000127110</name>
</gene>
<keyword evidence="4" id="KW-0472">Membrane</keyword>
<evidence type="ECO:0000313" key="7">
    <source>
        <dbReference type="EMBL" id="TKS06046.1"/>
    </source>
</evidence>
<sequence length="431" mass="47567">MENHWSEILGGEDCRDTRRRPFCGVRGLQDVEGAGETKDLDSRPLKVSACCKHYTAYDVDAWLGIDRYHYDARMVMLVVLCAPTTVLMAFLATCADPRLLKGTIRGEWDLHGYIVSDCDSIQVMVDNHKWLGDTKEDVVAQVLKAGLDLDCGAYYPDSLQNAVMQGEVAETEIDKIMFAPMNIFELAAEAAREGAVLLKNINESLPLDSAKFKNIAVIGPHANSTAAMVGNCAGVPCRYVTPLDGISSFGEVIYEMGCGEMACRNDSLFFPAMEAAKKADATLLLVGLDLSIEAESLDREDLLLPGYQTQLINQVAQVYRGPVILIIMSAEGRLPLTWYESSYVDMLPMTSMPLRPVDSFSYPGRTYKFYNGAAVYPFGYGLSYTEFGNELASPAEAYLEIKLNKHQQCHDLNHTSEGYSQSCPAVFVDDL</sequence>
<feature type="transmembrane region" description="Helical" evidence="4">
    <location>
        <begin position="74"/>
        <end position="92"/>
    </location>
</feature>
<keyword evidence="4" id="KW-0812">Transmembrane</keyword>
<dbReference type="GO" id="GO:0031222">
    <property type="term" value="P:arabinan catabolic process"/>
    <property type="evidence" value="ECO:0007669"/>
    <property type="project" value="TreeGrafter"/>
</dbReference>
<name>A0A4V6A9E2_POPAL</name>
<evidence type="ECO:0000259" key="6">
    <source>
        <dbReference type="Pfam" id="PF01915"/>
    </source>
</evidence>
<evidence type="ECO:0000256" key="4">
    <source>
        <dbReference type="SAM" id="Phobius"/>
    </source>
</evidence>
<dbReference type="InterPro" id="IPR001764">
    <property type="entry name" value="Glyco_hydro_3_N"/>
</dbReference>